<dbReference type="InterPro" id="IPR044855">
    <property type="entry name" value="CoA-Trfase_III_dom3_sf"/>
</dbReference>
<dbReference type="InterPro" id="IPR023606">
    <property type="entry name" value="CoA-Trfase_III_dom_1_sf"/>
</dbReference>
<dbReference type="GO" id="GO:0008410">
    <property type="term" value="F:CoA-transferase activity"/>
    <property type="evidence" value="ECO:0007669"/>
    <property type="project" value="TreeGrafter"/>
</dbReference>
<dbReference type="eggNOG" id="COG1804">
    <property type="taxonomic scope" value="Bacteria"/>
</dbReference>
<protein>
    <submittedName>
        <fullName evidence="2">L-carnitine dehydratase/bile acid-inducible protein</fullName>
    </submittedName>
</protein>
<keyword evidence="1" id="KW-0808">Transferase</keyword>
<dbReference type="Proteomes" id="UP000024942">
    <property type="component" value="Unassembled WGS sequence"/>
</dbReference>
<dbReference type="InterPro" id="IPR050483">
    <property type="entry name" value="CoA-transferase_III_domain"/>
</dbReference>
<dbReference type="Gene3D" id="3.40.50.10540">
    <property type="entry name" value="Crotonobetainyl-coa:carnitine coa-transferase, domain 1"/>
    <property type="match status" value="1"/>
</dbReference>
<dbReference type="PATRIC" id="fig|1280953.3.peg.3346"/>
<reference evidence="2 3" key="1">
    <citation type="journal article" date="2014" name="Antonie Van Leeuwenhoek">
        <title>Hyphomonas beringensis sp. nov. and Hyphomonas chukchiensis sp. nov., isolated from surface seawater of the Bering Sea and Chukchi Sea.</title>
        <authorList>
            <person name="Li C."/>
            <person name="Lai Q."/>
            <person name="Li G."/>
            <person name="Dong C."/>
            <person name="Wang J."/>
            <person name="Liao Y."/>
            <person name="Shao Z."/>
        </authorList>
    </citation>
    <scope>NUCLEOTIDE SEQUENCE [LARGE SCALE GENOMIC DNA]</scope>
    <source>
        <strain evidence="2 3">SCH89</strain>
    </source>
</reference>
<comment type="caution">
    <text evidence="2">The sequence shown here is derived from an EMBL/GenBank/DDBJ whole genome shotgun (WGS) entry which is preliminary data.</text>
</comment>
<name>A0A059G3R8_9PROT</name>
<organism evidence="2 3">
    <name type="scientific">Hyphomonas oceanitis SCH89</name>
    <dbReference type="NCBI Taxonomy" id="1280953"/>
    <lineage>
        <taxon>Bacteria</taxon>
        <taxon>Pseudomonadati</taxon>
        <taxon>Pseudomonadota</taxon>
        <taxon>Alphaproteobacteria</taxon>
        <taxon>Hyphomonadales</taxon>
        <taxon>Hyphomonadaceae</taxon>
        <taxon>Hyphomonas</taxon>
    </lineage>
</organism>
<evidence type="ECO:0000256" key="1">
    <source>
        <dbReference type="ARBA" id="ARBA00022679"/>
    </source>
</evidence>
<dbReference type="Gene3D" id="3.30.1540.10">
    <property type="entry name" value="formyl-coa transferase, domain 3"/>
    <property type="match status" value="1"/>
</dbReference>
<evidence type="ECO:0000313" key="2">
    <source>
        <dbReference type="EMBL" id="KDA01225.1"/>
    </source>
</evidence>
<dbReference type="PANTHER" id="PTHR48207:SF4">
    <property type="entry name" value="BLL6097 PROTEIN"/>
    <property type="match status" value="1"/>
</dbReference>
<gene>
    <name evidence="2" type="ORF">HOC_16693</name>
</gene>
<keyword evidence="3" id="KW-1185">Reference proteome</keyword>
<dbReference type="Pfam" id="PF02515">
    <property type="entry name" value="CoA_transf_3"/>
    <property type="match status" value="1"/>
</dbReference>
<proteinExistence type="predicted"/>
<dbReference type="EMBL" id="ARYL01000033">
    <property type="protein sequence ID" value="KDA01225.1"/>
    <property type="molecule type" value="Genomic_DNA"/>
</dbReference>
<accession>A0A059G3R8</accession>
<dbReference type="STRING" id="1280953.HOC_16693"/>
<sequence>MIEEMPMPGTNVLSDIRIADMTTVIFGPYCTQTLADMGADVVKVEPAAGDDFRNVGKPVNTKSMGPCHLTINRGKRSVVWDLKSDEGKAAITKLIQQSDVFIHNVREDAVARIGLTYEEVKAIKPDIVYVHCTGFGSSGPYAGRPAYDDLIQGLSGTASLLPRVDGNPAPRFLPTAIADKVSGLHAVYATLAALRKRDRTGEAVHVEVPMFECMTHFLLEEHLYGETFDPPNGPACYQRQVDPSRQPLETEDGWITIAPYVDARWIRLFDVLGAPDELKDERLNDRRGRYHNMPYMMERVQSYLTAKPTQHWLEAFSAADIPAARVNDITELRDDPHLRAVGFFQKRAHPTEGNYWETQPPVIFRDESARTIRPAPLIGEHTDEVFAEIGLTAASKTDSKD</sequence>
<evidence type="ECO:0000313" key="3">
    <source>
        <dbReference type="Proteomes" id="UP000024942"/>
    </source>
</evidence>
<dbReference type="InterPro" id="IPR003673">
    <property type="entry name" value="CoA-Trfase_fam_III"/>
</dbReference>
<dbReference type="AlphaFoldDB" id="A0A059G3R8"/>
<dbReference type="SUPFAM" id="SSF89796">
    <property type="entry name" value="CoA-transferase family III (CaiB/BaiF)"/>
    <property type="match status" value="1"/>
</dbReference>
<dbReference type="PANTHER" id="PTHR48207">
    <property type="entry name" value="SUCCINATE--HYDROXYMETHYLGLUTARATE COA-TRANSFERASE"/>
    <property type="match status" value="1"/>
</dbReference>